<feature type="compositionally biased region" description="Low complexity" evidence="11">
    <location>
        <begin position="754"/>
        <end position="763"/>
    </location>
</feature>
<evidence type="ECO:0000256" key="4">
    <source>
        <dbReference type="ARBA" id="ARBA00022679"/>
    </source>
</evidence>
<name>T0QIK6_SAPDV</name>
<dbReference type="OMA" id="CWPASTQ"/>
<evidence type="ECO:0000256" key="1">
    <source>
        <dbReference type="ARBA" id="ARBA00004123"/>
    </source>
</evidence>
<evidence type="ECO:0000256" key="10">
    <source>
        <dbReference type="PROSITE-ProRule" id="PRU00452"/>
    </source>
</evidence>
<dbReference type="GO" id="GO:0008270">
    <property type="term" value="F:zinc ion binding"/>
    <property type="evidence" value="ECO:0007669"/>
    <property type="project" value="UniProtKB-KW"/>
</dbReference>
<proteinExistence type="inferred from homology"/>
<comment type="pathway">
    <text evidence="2">Protein modification; protein sumoylation.</text>
</comment>
<keyword evidence="7" id="KW-0833">Ubl conjugation pathway</keyword>
<dbReference type="GO" id="GO:0061665">
    <property type="term" value="F:SUMO ligase activity"/>
    <property type="evidence" value="ECO:0007669"/>
    <property type="project" value="TreeGrafter"/>
</dbReference>
<keyword evidence="15" id="KW-1185">Reference proteome</keyword>
<evidence type="ECO:0000259" key="12">
    <source>
        <dbReference type="PROSITE" id="PS50800"/>
    </source>
</evidence>
<feature type="domain" description="SP-RING-type" evidence="13">
    <location>
        <begin position="371"/>
        <end position="454"/>
    </location>
</feature>
<dbReference type="GO" id="GO:0016925">
    <property type="term" value="P:protein sumoylation"/>
    <property type="evidence" value="ECO:0007669"/>
    <property type="project" value="UniProtKB-UniPathway"/>
</dbReference>
<dbReference type="PANTHER" id="PTHR10782:SF4">
    <property type="entry name" value="TONALLI, ISOFORM E"/>
    <property type="match status" value="1"/>
</dbReference>
<dbReference type="SUPFAM" id="SSF68906">
    <property type="entry name" value="SAP domain"/>
    <property type="match status" value="1"/>
</dbReference>
<dbReference type="STRING" id="1156394.T0QIK6"/>
<dbReference type="VEuPathDB" id="FungiDB:SDRG_07873"/>
<accession>T0QIK6</accession>
<evidence type="ECO:0000313" key="14">
    <source>
        <dbReference type="EMBL" id="EQC34546.1"/>
    </source>
</evidence>
<keyword evidence="6 10" id="KW-0863">Zinc-finger</keyword>
<dbReference type="InParanoid" id="T0QIK6"/>
<dbReference type="PANTHER" id="PTHR10782">
    <property type="entry name" value="ZINC FINGER MIZ DOMAIN-CONTAINING PROTEIN"/>
    <property type="match status" value="1"/>
</dbReference>
<dbReference type="GeneID" id="19948600"/>
<evidence type="ECO:0000256" key="2">
    <source>
        <dbReference type="ARBA" id="ARBA00004718"/>
    </source>
</evidence>
<dbReference type="InterPro" id="IPR036361">
    <property type="entry name" value="SAP_dom_sf"/>
</dbReference>
<keyword evidence="4" id="KW-0808">Transferase</keyword>
<dbReference type="InterPro" id="IPR003034">
    <property type="entry name" value="SAP_dom"/>
</dbReference>
<feature type="region of interest" description="Disordered" evidence="11">
    <location>
        <begin position="516"/>
        <end position="548"/>
    </location>
</feature>
<reference evidence="14 15" key="1">
    <citation type="submission" date="2012-04" db="EMBL/GenBank/DDBJ databases">
        <title>The Genome Sequence of Saprolegnia declina VS20.</title>
        <authorList>
            <consortium name="The Broad Institute Genome Sequencing Platform"/>
            <person name="Russ C."/>
            <person name="Nusbaum C."/>
            <person name="Tyler B."/>
            <person name="van West P."/>
            <person name="Dieguez-Uribeondo J."/>
            <person name="de Bruijn I."/>
            <person name="Tripathy S."/>
            <person name="Jiang R."/>
            <person name="Young S.K."/>
            <person name="Zeng Q."/>
            <person name="Gargeya S."/>
            <person name="Fitzgerald M."/>
            <person name="Haas B."/>
            <person name="Abouelleil A."/>
            <person name="Alvarado L."/>
            <person name="Arachchi H.M."/>
            <person name="Berlin A."/>
            <person name="Chapman S.B."/>
            <person name="Goldberg J."/>
            <person name="Griggs A."/>
            <person name="Gujja S."/>
            <person name="Hansen M."/>
            <person name="Howarth C."/>
            <person name="Imamovic A."/>
            <person name="Larimer J."/>
            <person name="McCowen C."/>
            <person name="Montmayeur A."/>
            <person name="Murphy C."/>
            <person name="Neiman D."/>
            <person name="Pearson M."/>
            <person name="Priest M."/>
            <person name="Roberts A."/>
            <person name="Saif S."/>
            <person name="Shea T."/>
            <person name="Sisk P."/>
            <person name="Sykes S."/>
            <person name="Wortman J."/>
            <person name="Nusbaum C."/>
            <person name="Birren B."/>
        </authorList>
    </citation>
    <scope>NUCLEOTIDE SEQUENCE [LARGE SCALE GENOMIC DNA]</scope>
    <source>
        <strain evidence="14 15">VS20</strain>
    </source>
</reference>
<organism evidence="14 15">
    <name type="scientific">Saprolegnia diclina (strain VS20)</name>
    <dbReference type="NCBI Taxonomy" id="1156394"/>
    <lineage>
        <taxon>Eukaryota</taxon>
        <taxon>Sar</taxon>
        <taxon>Stramenopiles</taxon>
        <taxon>Oomycota</taxon>
        <taxon>Saprolegniomycetes</taxon>
        <taxon>Saprolegniales</taxon>
        <taxon>Saprolegniaceae</taxon>
        <taxon>Saprolegnia</taxon>
    </lineage>
</organism>
<feature type="compositionally biased region" description="Pro residues" evidence="11">
    <location>
        <begin position="695"/>
        <end position="706"/>
    </location>
</feature>
<evidence type="ECO:0000256" key="9">
    <source>
        <dbReference type="ARBA" id="ARBA00023242"/>
    </source>
</evidence>
<dbReference type="OrthoDB" id="27975at2759"/>
<feature type="region of interest" description="Disordered" evidence="11">
    <location>
        <begin position="474"/>
        <end position="498"/>
    </location>
</feature>
<dbReference type="eggNOG" id="KOG2169">
    <property type="taxonomic scope" value="Eukaryota"/>
</dbReference>
<dbReference type="GO" id="GO:0005634">
    <property type="term" value="C:nucleus"/>
    <property type="evidence" value="ECO:0007669"/>
    <property type="project" value="UniProtKB-SubCell"/>
</dbReference>
<dbReference type="RefSeq" id="XP_008611952.1">
    <property type="nucleotide sequence ID" value="XM_008613730.1"/>
</dbReference>
<dbReference type="Pfam" id="PF02891">
    <property type="entry name" value="zf-MIZ"/>
    <property type="match status" value="1"/>
</dbReference>
<comment type="subcellular location">
    <subcellularLocation>
        <location evidence="1">Nucleus</location>
    </subcellularLocation>
</comment>
<feature type="region of interest" description="Disordered" evidence="11">
    <location>
        <begin position="612"/>
        <end position="778"/>
    </location>
</feature>
<dbReference type="GO" id="GO:0000785">
    <property type="term" value="C:chromatin"/>
    <property type="evidence" value="ECO:0007669"/>
    <property type="project" value="TreeGrafter"/>
</dbReference>
<dbReference type="Gene3D" id="3.30.40.10">
    <property type="entry name" value="Zinc/RING finger domain, C3HC4 (zinc finger)"/>
    <property type="match status" value="1"/>
</dbReference>
<dbReference type="CDD" id="cd16650">
    <property type="entry name" value="SP-RING_PIAS-like"/>
    <property type="match status" value="1"/>
</dbReference>
<comment type="similarity">
    <text evidence="3">Belongs to the PIAS family.</text>
</comment>
<dbReference type="InterPro" id="IPR013083">
    <property type="entry name" value="Znf_RING/FYVE/PHD"/>
</dbReference>
<keyword evidence="9" id="KW-0539">Nucleus</keyword>
<dbReference type="Proteomes" id="UP000030762">
    <property type="component" value="Unassembled WGS sequence"/>
</dbReference>
<gene>
    <name evidence="14" type="ORF">SDRG_07873</name>
</gene>
<sequence>MDAVHIESLKSRLQGLRIPELKVIMKVMSLSSSGRKQELVDRIYDKVASYQTGLAQQASQSETHATFYKQQMAKAIAVMNEQIGIRSSERGLHHVPDRSPVYKAPIHAPNPIPRHGWNAPLQMPPNLMNQGLFQHEMRPPPMHVAAPSIGSARCMCPGHGHLSAGTTKCKSCTLVVHDKCHLLTPDTGDWCCETCRSKSFDPFFKVLETLGQPICLRFNIPRSQTLTYDLTPMELEALRHNQGTAAGAIELQLRSFALSHTLGEGHEWPTMAQISVNGYPVQVVQRANPGHANVSKVLRELPLNLLPHSRPGRNVVDIRGADQYGLMFGMLVQRVVRESLDSLVETVLQNSTKITYADAKQNVIQSFGNDDDDDIVAMCTMLSVRCPLSLGVIQLPARGLCCQHLQCFDLKTFLMFNKSARSRAWKCIVCHKFIPLDELRIDPFLKDLLSQVADDDELEEVEIFPDATWKKRVDDEVEPKPAKKPKTEDSTDDDESKRAVDVALDDFAPIVDSIDLTLSSDEEDDPAPPRTHAARDDGPQAASGGAGMWADQWDGLRFAATAFGMIPPDVWNDDQPPPFAGDAAAAIDVLSSPVPAMNLDPLPFAPMEMAPATPPPQGTGVASPGNTYASPPRSPAAMMSGDASANVGAAMAPPAVPFTPPPTEAHRVPAAPPSASTASIDYDDDDNEESKPAPIVAPSPASPPLPAMGALLSDDENDEDNFLPPIAWPRQAGASRPQRRRLMRGDIPRPVTPRSSHSRSSSSNALPEIICLDSDSDE</sequence>
<dbReference type="AlphaFoldDB" id="T0QIK6"/>
<dbReference type="Gene3D" id="1.10.720.30">
    <property type="entry name" value="SAP domain"/>
    <property type="match status" value="1"/>
</dbReference>
<protein>
    <recommendedName>
        <fullName evidence="16">SP-RING-type domain-containing protein</fullName>
    </recommendedName>
</protein>
<dbReference type="Gene3D" id="2.60.120.780">
    <property type="entry name" value="PINIT domain"/>
    <property type="match status" value="1"/>
</dbReference>
<dbReference type="PROSITE" id="PS51044">
    <property type="entry name" value="ZF_SP_RING"/>
    <property type="match status" value="1"/>
</dbReference>
<evidence type="ECO:0008006" key="16">
    <source>
        <dbReference type="Google" id="ProtNLM"/>
    </source>
</evidence>
<keyword evidence="5" id="KW-0479">Metal-binding</keyword>
<evidence type="ECO:0000256" key="11">
    <source>
        <dbReference type="SAM" id="MobiDB-lite"/>
    </source>
</evidence>
<feature type="domain" description="SAP" evidence="12">
    <location>
        <begin position="13"/>
        <end position="47"/>
    </location>
</feature>
<evidence type="ECO:0000256" key="3">
    <source>
        <dbReference type="ARBA" id="ARBA00005383"/>
    </source>
</evidence>
<dbReference type="EMBL" id="JH767154">
    <property type="protein sequence ID" value="EQC34546.1"/>
    <property type="molecule type" value="Genomic_DNA"/>
</dbReference>
<dbReference type="PROSITE" id="PS50800">
    <property type="entry name" value="SAP"/>
    <property type="match status" value="1"/>
</dbReference>
<feature type="compositionally biased region" description="Pro residues" evidence="11">
    <location>
        <begin position="654"/>
        <end position="663"/>
    </location>
</feature>
<evidence type="ECO:0000256" key="5">
    <source>
        <dbReference type="ARBA" id="ARBA00022723"/>
    </source>
</evidence>
<evidence type="ECO:0000256" key="7">
    <source>
        <dbReference type="ARBA" id="ARBA00022786"/>
    </source>
</evidence>
<dbReference type="InterPro" id="IPR004181">
    <property type="entry name" value="Znf_MIZ"/>
</dbReference>
<evidence type="ECO:0000256" key="8">
    <source>
        <dbReference type="ARBA" id="ARBA00022833"/>
    </source>
</evidence>
<dbReference type="UniPathway" id="UPA00886"/>
<dbReference type="Pfam" id="PF02037">
    <property type="entry name" value="SAP"/>
    <property type="match status" value="1"/>
</dbReference>
<evidence type="ECO:0000256" key="6">
    <source>
        <dbReference type="ARBA" id="ARBA00022771"/>
    </source>
</evidence>
<keyword evidence="8" id="KW-0862">Zinc</keyword>
<evidence type="ECO:0000313" key="15">
    <source>
        <dbReference type="Proteomes" id="UP000030762"/>
    </source>
</evidence>
<evidence type="ECO:0000259" key="13">
    <source>
        <dbReference type="PROSITE" id="PS51044"/>
    </source>
</evidence>
<dbReference type="InterPro" id="IPR038654">
    <property type="entry name" value="PINIT_sf"/>
</dbReference>
<dbReference type="SMART" id="SM00513">
    <property type="entry name" value="SAP"/>
    <property type="match status" value="1"/>
</dbReference>